<dbReference type="PANTHER" id="PTHR45730:SF109">
    <property type="entry name" value="ZINC FINGER PROTEIN KNUCKLES"/>
    <property type="match status" value="1"/>
</dbReference>
<dbReference type="GO" id="GO:0003700">
    <property type="term" value="F:DNA-binding transcription factor activity"/>
    <property type="evidence" value="ECO:0007669"/>
    <property type="project" value="InterPro"/>
</dbReference>
<protein>
    <submittedName>
        <fullName evidence="3">Zinc finger protein KNUCKLES</fullName>
    </submittedName>
</protein>
<reference evidence="3 4" key="1">
    <citation type="journal article" date="2022" name="Nat. Plants">
        <title>Genomes of leafy and leafless Platanthera orchids illuminate the evolution of mycoheterotrophy.</title>
        <authorList>
            <person name="Li M.H."/>
            <person name="Liu K.W."/>
            <person name="Li Z."/>
            <person name="Lu H.C."/>
            <person name="Ye Q.L."/>
            <person name="Zhang D."/>
            <person name="Wang J.Y."/>
            <person name="Li Y.F."/>
            <person name="Zhong Z.M."/>
            <person name="Liu X."/>
            <person name="Yu X."/>
            <person name="Liu D.K."/>
            <person name="Tu X.D."/>
            <person name="Liu B."/>
            <person name="Hao Y."/>
            <person name="Liao X.Y."/>
            <person name="Jiang Y.T."/>
            <person name="Sun W.H."/>
            <person name="Chen J."/>
            <person name="Chen Y.Q."/>
            <person name="Ai Y."/>
            <person name="Zhai J.W."/>
            <person name="Wu S.S."/>
            <person name="Zhou Z."/>
            <person name="Hsiao Y.Y."/>
            <person name="Wu W.L."/>
            <person name="Chen Y.Y."/>
            <person name="Lin Y.F."/>
            <person name="Hsu J.L."/>
            <person name="Li C.Y."/>
            <person name="Wang Z.W."/>
            <person name="Zhao X."/>
            <person name="Zhong W.Y."/>
            <person name="Ma X.K."/>
            <person name="Ma L."/>
            <person name="Huang J."/>
            <person name="Chen G.Z."/>
            <person name="Huang M.Z."/>
            <person name="Huang L."/>
            <person name="Peng D.H."/>
            <person name="Luo Y.B."/>
            <person name="Zou S.Q."/>
            <person name="Chen S.P."/>
            <person name="Lan S."/>
            <person name="Tsai W.C."/>
            <person name="Van de Peer Y."/>
            <person name="Liu Z.J."/>
        </authorList>
    </citation>
    <scope>NUCLEOTIDE SEQUENCE [LARGE SCALE GENOMIC DNA]</scope>
    <source>
        <strain evidence="3">Lor287</strain>
    </source>
</reference>
<dbReference type="AlphaFoldDB" id="A0AAP0GC51"/>
<dbReference type="InterPro" id="IPR013087">
    <property type="entry name" value="Znf_C2H2_type"/>
</dbReference>
<dbReference type="Proteomes" id="UP001418222">
    <property type="component" value="Unassembled WGS sequence"/>
</dbReference>
<evidence type="ECO:0000313" key="3">
    <source>
        <dbReference type="EMBL" id="KAK8951085.1"/>
    </source>
</evidence>
<keyword evidence="4" id="KW-1185">Reference proteome</keyword>
<name>A0AAP0GC51_9ASPA</name>
<keyword evidence="1" id="KW-0862">Zinc</keyword>
<feature type="domain" description="C2H2-type" evidence="2">
    <location>
        <begin position="38"/>
        <end position="65"/>
    </location>
</feature>
<comment type="caution">
    <text evidence="3">The sequence shown here is derived from an EMBL/GenBank/DDBJ whole genome shotgun (WGS) entry which is preliminary data.</text>
</comment>
<dbReference type="SUPFAM" id="SSF57667">
    <property type="entry name" value="beta-beta-alpha zinc fingers"/>
    <property type="match status" value="1"/>
</dbReference>
<dbReference type="Pfam" id="PF13912">
    <property type="entry name" value="zf-C2H2_6"/>
    <property type="match status" value="1"/>
</dbReference>
<dbReference type="InterPro" id="IPR045320">
    <property type="entry name" value="JAGGED/SL1-like"/>
</dbReference>
<sequence>MAEQSGEYFDFMKQQPSPENPQIPANIHPLTPAGPKTYPCTYCSKRFYTSQALGGHQNAHKKERAAATRRYISTSRHREHIPIAFQAAATWLEPPPVTYAYFYAPMHPTLLPLTAFAYSTFPFVSHPAAVSANGDVPPEADRRTGLDLDLSLHL</sequence>
<accession>A0AAP0GC51</accession>
<evidence type="ECO:0000259" key="2">
    <source>
        <dbReference type="PROSITE" id="PS50157"/>
    </source>
</evidence>
<dbReference type="PROSITE" id="PS00028">
    <property type="entry name" value="ZINC_FINGER_C2H2_1"/>
    <property type="match status" value="1"/>
</dbReference>
<dbReference type="GO" id="GO:0008270">
    <property type="term" value="F:zinc ion binding"/>
    <property type="evidence" value="ECO:0007669"/>
    <property type="project" value="UniProtKB-KW"/>
</dbReference>
<dbReference type="Gene3D" id="3.30.160.60">
    <property type="entry name" value="Classic Zinc Finger"/>
    <property type="match status" value="1"/>
</dbReference>
<organism evidence="3 4">
    <name type="scientific">Platanthera zijinensis</name>
    <dbReference type="NCBI Taxonomy" id="2320716"/>
    <lineage>
        <taxon>Eukaryota</taxon>
        <taxon>Viridiplantae</taxon>
        <taxon>Streptophyta</taxon>
        <taxon>Embryophyta</taxon>
        <taxon>Tracheophyta</taxon>
        <taxon>Spermatophyta</taxon>
        <taxon>Magnoliopsida</taxon>
        <taxon>Liliopsida</taxon>
        <taxon>Asparagales</taxon>
        <taxon>Orchidaceae</taxon>
        <taxon>Orchidoideae</taxon>
        <taxon>Orchideae</taxon>
        <taxon>Orchidinae</taxon>
        <taxon>Platanthera</taxon>
    </lineage>
</organism>
<evidence type="ECO:0000313" key="4">
    <source>
        <dbReference type="Proteomes" id="UP001418222"/>
    </source>
</evidence>
<gene>
    <name evidence="3" type="primary">KNU</name>
    <name evidence="3" type="ORF">KSP39_PZI004373</name>
</gene>
<dbReference type="PROSITE" id="PS50157">
    <property type="entry name" value="ZINC_FINGER_C2H2_2"/>
    <property type="match status" value="1"/>
</dbReference>
<proteinExistence type="predicted"/>
<evidence type="ECO:0000256" key="1">
    <source>
        <dbReference type="PROSITE-ProRule" id="PRU00042"/>
    </source>
</evidence>
<dbReference type="EMBL" id="JBBWWQ010000003">
    <property type="protein sequence ID" value="KAK8951085.1"/>
    <property type="molecule type" value="Genomic_DNA"/>
</dbReference>
<dbReference type="InterPro" id="IPR036236">
    <property type="entry name" value="Znf_C2H2_sf"/>
</dbReference>
<keyword evidence="1" id="KW-0863">Zinc-finger</keyword>
<dbReference type="PANTHER" id="PTHR45730">
    <property type="entry name" value="ZINC FINGER PROTEIN JAGGED"/>
    <property type="match status" value="1"/>
</dbReference>
<keyword evidence="1" id="KW-0479">Metal-binding</keyword>